<accession>A0AA38KYB7</accession>
<evidence type="ECO:0000313" key="2">
    <source>
        <dbReference type="EMBL" id="KAH9310161.1"/>
    </source>
</evidence>
<evidence type="ECO:0000256" key="1">
    <source>
        <dbReference type="SAM" id="MobiDB-lite"/>
    </source>
</evidence>
<feature type="region of interest" description="Disordered" evidence="1">
    <location>
        <begin position="1"/>
        <end position="57"/>
    </location>
</feature>
<dbReference type="Proteomes" id="UP000824469">
    <property type="component" value="Unassembled WGS sequence"/>
</dbReference>
<keyword evidence="3" id="KW-1185">Reference proteome</keyword>
<comment type="caution">
    <text evidence="2">The sequence shown here is derived from an EMBL/GenBank/DDBJ whole genome shotgun (WGS) entry which is preliminary data.</text>
</comment>
<feature type="compositionally biased region" description="Basic and acidic residues" evidence="1">
    <location>
        <begin position="32"/>
        <end position="41"/>
    </location>
</feature>
<organism evidence="2 3">
    <name type="scientific">Taxus chinensis</name>
    <name type="common">Chinese yew</name>
    <name type="synonym">Taxus wallichiana var. chinensis</name>
    <dbReference type="NCBI Taxonomy" id="29808"/>
    <lineage>
        <taxon>Eukaryota</taxon>
        <taxon>Viridiplantae</taxon>
        <taxon>Streptophyta</taxon>
        <taxon>Embryophyta</taxon>
        <taxon>Tracheophyta</taxon>
        <taxon>Spermatophyta</taxon>
        <taxon>Pinopsida</taxon>
        <taxon>Pinidae</taxon>
        <taxon>Conifers II</taxon>
        <taxon>Cupressales</taxon>
        <taxon>Taxaceae</taxon>
        <taxon>Taxus</taxon>
    </lineage>
</organism>
<protein>
    <submittedName>
        <fullName evidence="2">Uncharacterized protein</fullName>
    </submittedName>
</protein>
<evidence type="ECO:0000313" key="3">
    <source>
        <dbReference type="Proteomes" id="UP000824469"/>
    </source>
</evidence>
<proteinExistence type="predicted"/>
<dbReference type="EMBL" id="JAHRHJ020000007">
    <property type="protein sequence ID" value="KAH9310161.1"/>
    <property type="molecule type" value="Genomic_DNA"/>
</dbReference>
<reference evidence="2 3" key="1">
    <citation type="journal article" date="2021" name="Nat. Plants">
        <title>The Taxus genome provides insights into paclitaxel biosynthesis.</title>
        <authorList>
            <person name="Xiong X."/>
            <person name="Gou J."/>
            <person name="Liao Q."/>
            <person name="Li Y."/>
            <person name="Zhou Q."/>
            <person name="Bi G."/>
            <person name="Li C."/>
            <person name="Du R."/>
            <person name="Wang X."/>
            <person name="Sun T."/>
            <person name="Guo L."/>
            <person name="Liang H."/>
            <person name="Lu P."/>
            <person name="Wu Y."/>
            <person name="Zhang Z."/>
            <person name="Ro D.K."/>
            <person name="Shang Y."/>
            <person name="Huang S."/>
            <person name="Yan J."/>
        </authorList>
    </citation>
    <scope>NUCLEOTIDE SEQUENCE [LARGE SCALE GENOMIC DNA]</scope>
    <source>
        <strain evidence="2">Ta-2019</strain>
    </source>
</reference>
<name>A0AA38KYB7_TAXCH</name>
<sequence>MPIKQRHVSAEIGQEQAVSGSEVYANGTSGTKRREGRERAGRTRGPTRIMTRVTRRK</sequence>
<gene>
    <name evidence="2" type="ORF">KI387_038072</name>
</gene>
<dbReference type="AlphaFoldDB" id="A0AA38KYB7"/>
<feature type="non-terminal residue" evidence="2">
    <location>
        <position position="57"/>
    </location>
</feature>